<dbReference type="GO" id="GO:0003700">
    <property type="term" value="F:DNA-binding transcription factor activity"/>
    <property type="evidence" value="ECO:0007669"/>
    <property type="project" value="InterPro"/>
</dbReference>
<dbReference type="SUPFAM" id="SSF53850">
    <property type="entry name" value="Periplasmic binding protein-like II"/>
    <property type="match status" value="1"/>
</dbReference>
<keyword evidence="4" id="KW-0804">Transcription</keyword>
<dbReference type="InterPro" id="IPR050950">
    <property type="entry name" value="HTH-type_LysR_regulators"/>
</dbReference>
<sequence>MNVKDLKSFEAVYEERGINQAAQKLFITPQGLSRNIKMLESELDTVLFERTKQGVRPTESAELLHERAGILIREFEEIRNGIQQLKNEKRLLRIGCACGVFNVLSFPVIQKFIDENPEISVEWCEYSNQEVKERLKDSTIEYGFVVGAWKEDGVKNRRLAGCRVCLLVYEGHPFYDLEEVTIDMVRGEKLILMNEYFHMYHDFLEACEVRGFKPLIAAKTADANFQYQLCRQKTGLAVVPDFAAEHFRMDHMRAIPFRERLRWEVYGVYKENNGCYSVIRALEDFLRSQSADFPEE</sequence>
<dbReference type="PANTHER" id="PTHR30419">
    <property type="entry name" value="HTH-TYPE TRANSCRIPTIONAL REGULATOR YBHD"/>
    <property type="match status" value="1"/>
</dbReference>
<dbReference type="Pfam" id="PF00126">
    <property type="entry name" value="HTH_1"/>
    <property type="match status" value="1"/>
</dbReference>
<evidence type="ECO:0000256" key="4">
    <source>
        <dbReference type="ARBA" id="ARBA00023163"/>
    </source>
</evidence>
<dbReference type="GO" id="GO:0003677">
    <property type="term" value="F:DNA binding"/>
    <property type="evidence" value="ECO:0007669"/>
    <property type="project" value="UniProtKB-KW"/>
</dbReference>
<protein>
    <submittedName>
        <fullName evidence="6">LysR family transcriptional regulator</fullName>
    </submittedName>
</protein>
<dbReference type="InterPro" id="IPR000847">
    <property type="entry name" value="LysR_HTH_N"/>
</dbReference>
<proteinExistence type="inferred from homology"/>
<keyword evidence="3" id="KW-0238">DNA-binding</keyword>
<evidence type="ECO:0000256" key="3">
    <source>
        <dbReference type="ARBA" id="ARBA00023125"/>
    </source>
</evidence>
<evidence type="ECO:0000259" key="5">
    <source>
        <dbReference type="PROSITE" id="PS50931"/>
    </source>
</evidence>
<dbReference type="InterPro" id="IPR005119">
    <property type="entry name" value="LysR_subst-bd"/>
</dbReference>
<dbReference type="GO" id="GO:0005829">
    <property type="term" value="C:cytosol"/>
    <property type="evidence" value="ECO:0007669"/>
    <property type="project" value="TreeGrafter"/>
</dbReference>
<dbReference type="EMBL" id="CYZE01000029">
    <property type="protein sequence ID" value="CUP41353.1"/>
    <property type="molecule type" value="Genomic_DNA"/>
</dbReference>
<comment type="similarity">
    <text evidence="1">Belongs to the LysR transcriptional regulatory family.</text>
</comment>
<gene>
    <name evidence="6" type="primary">cynR_8</name>
    <name evidence="6" type="ORF">ERS852407_05871</name>
</gene>
<dbReference type="AlphaFoldDB" id="A0A174MYD1"/>
<dbReference type="InterPro" id="IPR036388">
    <property type="entry name" value="WH-like_DNA-bd_sf"/>
</dbReference>
<dbReference type="PANTHER" id="PTHR30419:SF8">
    <property type="entry name" value="NITROGEN ASSIMILATION TRANSCRIPTIONAL ACTIVATOR-RELATED"/>
    <property type="match status" value="1"/>
</dbReference>
<dbReference type="CDD" id="cd05466">
    <property type="entry name" value="PBP2_LTTR_substrate"/>
    <property type="match status" value="1"/>
</dbReference>
<dbReference type="InterPro" id="IPR036390">
    <property type="entry name" value="WH_DNA-bd_sf"/>
</dbReference>
<evidence type="ECO:0000256" key="2">
    <source>
        <dbReference type="ARBA" id="ARBA00023015"/>
    </source>
</evidence>
<keyword evidence="2" id="KW-0805">Transcription regulation</keyword>
<evidence type="ECO:0000313" key="6">
    <source>
        <dbReference type="EMBL" id="CUP41353.1"/>
    </source>
</evidence>
<dbReference type="Pfam" id="PF03466">
    <property type="entry name" value="LysR_substrate"/>
    <property type="match status" value="1"/>
</dbReference>
<dbReference type="Gene3D" id="3.40.190.290">
    <property type="match status" value="1"/>
</dbReference>
<evidence type="ECO:0000256" key="1">
    <source>
        <dbReference type="ARBA" id="ARBA00009437"/>
    </source>
</evidence>
<dbReference type="PROSITE" id="PS50931">
    <property type="entry name" value="HTH_LYSR"/>
    <property type="match status" value="1"/>
</dbReference>
<reference evidence="6 7" key="1">
    <citation type="submission" date="2015-09" db="EMBL/GenBank/DDBJ databases">
        <authorList>
            <consortium name="Pathogen Informatics"/>
        </authorList>
    </citation>
    <scope>NUCLEOTIDE SEQUENCE [LARGE SCALE GENOMIC DNA]</scope>
    <source>
        <strain evidence="6 7">2789STDY5608850</strain>
    </source>
</reference>
<feature type="domain" description="HTH lysR-type" evidence="5">
    <location>
        <begin position="1"/>
        <end position="58"/>
    </location>
</feature>
<name>A0A174MYD1_9FIRM</name>
<dbReference type="RefSeq" id="WP_055660602.1">
    <property type="nucleotide sequence ID" value="NZ_CABIXC010000029.1"/>
</dbReference>
<dbReference type="SUPFAM" id="SSF46785">
    <property type="entry name" value="Winged helix' DNA-binding domain"/>
    <property type="match status" value="1"/>
</dbReference>
<dbReference type="Gene3D" id="1.10.10.10">
    <property type="entry name" value="Winged helix-like DNA-binding domain superfamily/Winged helix DNA-binding domain"/>
    <property type="match status" value="1"/>
</dbReference>
<organism evidence="6 7">
    <name type="scientific">Hungatella hathewayi</name>
    <dbReference type="NCBI Taxonomy" id="154046"/>
    <lineage>
        <taxon>Bacteria</taxon>
        <taxon>Bacillati</taxon>
        <taxon>Bacillota</taxon>
        <taxon>Clostridia</taxon>
        <taxon>Lachnospirales</taxon>
        <taxon>Lachnospiraceae</taxon>
        <taxon>Hungatella</taxon>
    </lineage>
</organism>
<accession>A0A174MYD1</accession>
<evidence type="ECO:0000313" key="7">
    <source>
        <dbReference type="Proteomes" id="UP000095651"/>
    </source>
</evidence>
<dbReference type="Proteomes" id="UP000095651">
    <property type="component" value="Unassembled WGS sequence"/>
</dbReference>